<dbReference type="InterPro" id="IPR036898">
    <property type="entry name" value="RNA_pol_Rpb7-like_N_sf"/>
</dbReference>
<evidence type="ECO:0000256" key="1">
    <source>
        <dbReference type="ARBA" id="ARBA00022478"/>
    </source>
</evidence>
<keyword evidence="1" id="KW-0240">DNA-directed RNA polymerase</keyword>
<dbReference type="SUPFAM" id="SSF88798">
    <property type="entry name" value="N-terminal, heterodimerisation domain of RBP7 (RpoE)"/>
    <property type="match status" value="1"/>
</dbReference>
<organism evidence="3 4">
    <name type="scientific">Stylosanthes scabra</name>
    <dbReference type="NCBI Taxonomy" id="79078"/>
    <lineage>
        <taxon>Eukaryota</taxon>
        <taxon>Viridiplantae</taxon>
        <taxon>Streptophyta</taxon>
        <taxon>Embryophyta</taxon>
        <taxon>Tracheophyta</taxon>
        <taxon>Spermatophyta</taxon>
        <taxon>Magnoliopsida</taxon>
        <taxon>eudicotyledons</taxon>
        <taxon>Gunneridae</taxon>
        <taxon>Pentapetalae</taxon>
        <taxon>rosids</taxon>
        <taxon>fabids</taxon>
        <taxon>Fabales</taxon>
        <taxon>Fabaceae</taxon>
        <taxon>Papilionoideae</taxon>
        <taxon>50 kb inversion clade</taxon>
        <taxon>dalbergioids sensu lato</taxon>
        <taxon>Dalbergieae</taxon>
        <taxon>Pterocarpus clade</taxon>
        <taxon>Stylosanthes</taxon>
    </lineage>
</organism>
<evidence type="ECO:0000313" key="3">
    <source>
        <dbReference type="EMBL" id="MED6184979.1"/>
    </source>
</evidence>
<dbReference type="EMBL" id="JASCZI010181625">
    <property type="protein sequence ID" value="MED6184979.1"/>
    <property type="molecule type" value="Genomic_DNA"/>
</dbReference>
<sequence length="170" mass="19279">MDLVLLEPFPNPTLYAGCILPQDVQDELLEQYHFRFDARRRQELEEEYYFEEVDQTQHSYAPIGISSCITKGGYIVESNPTVRMQYMPQKKNILTGALLEVGNYATKHIFGKANFVNDVENDLLAPPIREAIHTELEKLFLDKVIANLGLCVSIEGGFIYLGDGSPTYTV</sequence>
<comment type="caution">
    <text evidence="3">The sequence shown here is derived from an EMBL/GenBank/DDBJ whole genome shotgun (WGS) entry which is preliminary data.</text>
</comment>
<gene>
    <name evidence="3" type="ORF">PIB30_052562</name>
</gene>
<reference evidence="3 4" key="1">
    <citation type="journal article" date="2023" name="Plants (Basel)">
        <title>Bridging the Gap: Combining Genomics and Transcriptomics Approaches to Understand Stylosanthes scabra, an Orphan Legume from the Brazilian Caatinga.</title>
        <authorList>
            <person name="Ferreira-Neto J.R.C."/>
            <person name="da Silva M.D."/>
            <person name="Binneck E."/>
            <person name="de Melo N.F."/>
            <person name="da Silva R.H."/>
            <person name="de Melo A.L.T.M."/>
            <person name="Pandolfi V."/>
            <person name="Bustamante F.O."/>
            <person name="Brasileiro-Vidal A.C."/>
            <person name="Benko-Iseppon A.M."/>
        </authorList>
    </citation>
    <scope>NUCLEOTIDE SEQUENCE [LARGE SCALE GENOMIC DNA]</scope>
    <source>
        <tissue evidence="3">Leaves</tissue>
    </source>
</reference>
<accession>A0ABU6WI41</accession>
<evidence type="ECO:0000313" key="4">
    <source>
        <dbReference type="Proteomes" id="UP001341840"/>
    </source>
</evidence>
<proteinExistence type="predicted"/>
<protein>
    <submittedName>
        <fullName evidence="3">Uncharacterized protein</fullName>
    </submittedName>
</protein>
<keyword evidence="2" id="KW-0804">Transcription</keyword>
<keyword evidence="4" id="KW-1185">Reference proteome</keyword>
<evidence type="ECO:0000256" key="2">
    <source>
        <dbReference type="ARBA" id="ARBA00023163"/>
    </source>
</evidence>
<name>A0ABU6WI41_9FABA</name>
<dbReference type="Proteomes" id="UP001341840">
    <property type="component" value="Unassembled WGS sequence"/>
</dbReference>